<dbReference type="Pfam" id="PF00265">
    <property type="entry name" value="TK"/>
    <property type="match status" value="1"/>
</dbReference>
<evidence type="ECO:0000256" key="3">
    <source>
        <dbReference type="ARBA" id="ARBA00022634"/>
    </source>
</evidence>
<comment type="caution">
    <text evidence="12">The sequence shown here is derived from an EMBL/GenBank/DDBJ whole genome shotgun (WGS) entry which is preliminary data.</text>
</comment>
<evidence type="ECO:0000256" key="11">
    <source>
        <dbReference type="RuleBase" id="RU004165"/>
    </source>
</evidence>
<comment type="catalytic activity">
    <reaction evidence="10">
        <text>thymidine + ATP = dTMP + ADP + H(+)</text>
        <dbReference type="Rhea" id="RHEA:19129"/>
        <dbReference type="ChEBI" id="CHEBI:15378"/>
        <dbReference type="ChEBI" id="CHEBI:17748"/>
        <dbReference type="ChEBI" id="CHEBI:30616"/>
        <dbReference type="ChEBI" id="CHEBI:63528"/>
        <dbReference type="ChEBI" id="CHEBI:456216"/>
        <dbReference type="EC" id="2.7.1.21"/>
    </reaction>
</comment>
<evidence type="ECO:0000313" key="12">
    <source>
        <dbReference type="EMBL" id="MCX2964073.1"/>
    </source>
</evidence>
<name>A0A9X3D2Y8_9ACTN</name>
<keyword evidence="3 10" id="KW-0237">DNA synthesis</keyword>
<evidence type="ECO:0000256" key="6">
    <source>
        <dbReference type="ARBA" id="ARBA00022777"/>
    </source>
</evidence>
<evidence type="ECO:0000256" key="5">
    <source>
        <dbReference type="ARBA" id="ARBA00022741"/>
    </source>
</evidence>
<dbReference type="Gene3D" id="3.40.50.300">
    <property type="entry name" value="P-loop containing nucleotide triphosphate hydrolases"/>
    <property type="match status" value="1"/>
</dbReference>
<proteinExistence type="inferred from homology"/>
<dbReference type="PIRSF" id="PIRSF035805">
    <property type="entry name" value="TK_cell"/>
    <property type="match status" value="1"/>
</dbReference>
<dbReference type="Proteomes" id="UP001143347">
    <property type="component" value="Unassembled WGS sequence"/>
</dbReference>
<dbReference type="PANTHER" id="PTHR11441">
    <property type="entry name" value="THYMIDINE KINASE"/>
    <property type="match status" value="1"/>
</dbReference>
<keyword evidence="7 10" id="KW-0067">ATP-binding</keyword>
<dbReference type="PANTHER" id="PTHR11441:SF0">
    <property type="entry name" value="THYMIDINE KINASE, CYTOSOLIC"/>
    <property type="match status" value="1"/>
</dbReference>
<dbReference type="GO" id="GO:0071897">
    <property type="term" value="P:DNA biosynthetic process"/>
    <property type="evidence" value="ECO:0007669"/>
    <property type="project" value="UniProtKB-KW"/>
</dbReference>
<dbReference type="SUPFAM" id="SSF52540">
    <property type="entry name" value="P-loop containing nucleoside triphosphate hydrolases"/>
    <property type="match status" value="1"/>
</dbReference>
<evidence type="ECO:0000256" key="8">
    <source>
        <dbReference type="PIRSR" id="PIRSR035805-1"/>
    </source>
</evidence>
<feature type="binding site" evidence="9">
    <location>
        <position position="204"/>
    </location>
    <ligand>
        <name>substrate</name>
    </ligand>
</feature>
<dbReference type="GO" id="GO:0046104">
    <property type="term" value="P:thymidine metabolic process"/>
    <property type="evidence" value="ECO:0007669"/>
    <property type="project" value="TreeGrafter"/>
</dbReference>
<keyword evidence="13" id="KW-1185">Reference proteome</keyword>
<evidence type="ECO:0000256" key="9">
    <source>
        <dbReference type="PIRSR" id="PIRSR035805-2"/>
    </source>
</evidence>
<dbReference type="NCBIfam" id="NF003297">
    <property type="entry name" value="PRK04296.1-2"/>
    <property type="match status" value="1"/>
</dbReference>
<dbReference type="SUPFAM" id="SSF57716">
    <property type="entry name" value="Glucocorticoid receptor-like (DNA-binding domain)"/>
    <property type="match status" value="1"/>
</dbReference>
<accession>A0A9X3D2Y8</accession>
<evidence type="ECO:0000256" key="10">
    <source>
        <dbReference type="RuleBase" id="RU000544"/>
    </source>
</evidence>
<evidence type="ECO:0000256" key="1">
    <source>
        <dbReference type="ARBA" id="ARBA00007587"/>
    </source>
</evidence>
<keyword evidence="5 10" id="KW-0547">Nucleotide-binding</keyword>
<dbReference type="InterPro" id="IPR027417">
    <property type="entry name" value="P-loop_NTPase"/>
</dbReference>
<evidence type="ECO:0000256" key="2">
    <source>
        <dbReference type="ARBA" id="ARBA00012118"/>
    </source>
</evidence>
<feature type="binding site" evidence="9">
    <location>
        <begin position="192"/>
        <end position="195"/>
    </location>
    <ligand>
        <name>substrate</name>
    </ligand>
</feature>
<evidence type="ECO:0000256" key="4">
    <source>
        <dbReference type="ARBA" id="ARBA00022679"/>
    </source>
</evidence>
<feature type="active site" description="Proton acceptor" evidence="8">
    <location>
        <position position="109"/>
    </location>
</feature>
<evidence type="ECO:0000313" key="13">
    <source>
        <dbReference type="Proteomes" id="UP001143347"/>
    </source>
</evidence>
<organism evidence="12 13">
    <name type="scientific">Gordonia aquimaris</name>
    <dbReference type="NCBI Taxonomy" id="2984863"/>
    <lineage>
        <taxon>Bacteria</taxon>
        <taxon>Bacillati</taxon>
        <taxon>Actinomycetota</taxon>
        <taxon>Actinomycetes</taxon>
        <taxon>Mycobacteriales</taxon>
        <taxon>Gordoniaceae</taxon>
        <taxon>Gordonia</taxon>
    </lineage>
</organism>
<reference evidence="12" key="1">
    <citation type="submission" date="2022-10" db="EMBL/GenBank/DDBJ databases">
        <title>WGS of marine actinomycetes from Thailand.</title>
        <authorList>
            <person name="Thawai C."/>
        </authorList>
    </citation>
    <scope>NUCLEOTIDE SEQUENCE</scope>
    <source>
        <strain evidence="12">SW21</strain>
    </source>
</reference>
<dbReference type="Gene3D" id="3.30.60.20">
    <property type="match status" value="1"/>
</dbReference>
<comment type="similarity">
    <text evidence="1 11">Belongs to the thymidine kinase family.</text>
</comment>
<dbReference type="EC" id="2.7.1.21" evidence="2 10"/>
<gene>
    <name evidence="12" type="ORF">OSB52_08195</name>
</gene>
<keyword evidence="4 10" id="KW-0808">Transferase</keyword>
<protein>
    <recommendedName>
        <fullName evidence="2 10">Thymidine kinase</fullName>
        <ecNumber evidence="2 10">2.7.1.21</ecNumber>
    </recommendedName>
</protein>
<dbReference type="GO" id="GO:0004797">
    <property type="term" value="F:thymidine kinase activity"/>
    <property type="evidence" value="ECO:0007669"/>
    <property type="project" value="UniProtKB-EC"/>
</dbReference>
<dbReference type="RefSeq" id="WP_266061204.1">
    <property type="nucleotide sequence ID" value="NZ_JAPKFM010000006.1"/>
</dbReference>
<dbReference type="EMBL" id="JAPKFM010000006">
    <property type="protein sequence ID" value="MCX2964073.1"/>
    <property type="molecule type" value="Genomic_DNA"/>
</dbReference>
<dbReference type="AlphaFoldDB" id="A0A9X3D2Y8"/>
<keyword evidence="6 10" id="KW-0418">Kinase</keyword>
<sequence>MDQIDDAAHAGGVCGIIVSMTASDAELIFYHGPMGAGKSTFALQTHFNQGQQGRSGLLLTTMDRSAEPVVTSRIGLRAQALALGADDDVYAIVTDRHLHDPLDYLVCDEAQFLTPEQVEQLARVVDDCGVDAFAFGLLTDFRSILFSGSARLVEIADEVHRMQAIVLCWCGRPAFLNARIVDGQIARTGEVVAVGDTGDGPVMYRALCRRHHVAGRTKP</sequence>
<dbReference type="GO" id="GO:0005524">
    <property type="term" value="F:ATP binding"/>
    <property type="evidence" value="ECO:0007669"/>
    <property type="project" value="UniProtKB-KW"/>
</dbReference>
<evidence type="ECO:0000256" key="7">
    <source>
        <dbReference type="ARBA" id="ARBA00022840"/>
    </source>
</evidence>
<dbReference type="InterPro" id="IPR001267">
    <property type="entry name" value="Thymidine_kinase"/>
</dbReference>
<dbReference type="GO" id="GO:0005829">
    <property type="term" value="C:cytosol"/>
    <property type="evidence" value="ECO:0007669"/>
    <property type="project" value="TreeGrafter"/>
</dbReference>